<keyword evidence="4" id="KW-0285">Flavoprotein</keyword>
<comment type="caution">
    <text evidence="10">The sequence shown here is derived from an EMBL/GenBank/DDBJ whole genome shotgun (WGS) entry which is preliminary data.</text>
</comment>
<evidence type="ECO:0000256" key="7">
    <source>
        <dbReference type="ARBA" id="ARBA00023033"/>
    </source>
</evidence>
<sequence length="373" mass="39161">MHGWERSGLEFCSGRLTMTSTENCGNVLADLPIPIVGAPMAGGPTTVDLVTAVSGAGALGFLAGATISPAAIRYAVAGVRDQGVERFGVNVFVPEPSFTPDYAALRAYRHRLSPVAAALGAQVPDVVDGVSDYAAKVDVLVDSRVPWLSFTFGLPRLVDVARLKEVHTQVVVTVTSPHDARDAADRGADYLVVQGPLAGGHRSTFSVGTEPPDIELRVLLDKVSQVTSLPLIAAGGVSTGADVAQLLNAGASAVAVGTLLLRCPEAGTHPVRRDALADPRFTTTVVTRAFSGRPARGLSNLFHREFNRYAPAAYPEVNTMTGPLREAAMHAANADMTNVWAGAGYRSARADPAADVIKRLWDEAQRHLANPGS</sequence>
<dbReference type="GO" id="GO:0018580">
    <property type="term" value="F:nitronate monooxygenase activity"/>
    <property type="evidence" value="ECO:0007669"/>
    <property type="project" value="InterPro"/>
</dbReference>
<accession>A0A318RBX0</accession>
<evidence type="ECO:0000256" key="5">
    <source>
        <dbReference type="ARBA" id="ARBA00022643"/>
    </source>
</evidence>
<evidence type="ECO:0000313" key="11">
    <source>
        <dbReference type="Proteomes" id="UP000247591"/>
    </source>
</evidence>
<evidence type="ECO:0000256" key="3">
    <source>
        <dbReference type="ARBA" id="ARBA00022575"/>
    </source>
</evidence>
<dbReference type="InterPro" id="IPR004136">
    <property type="entry name" value="NMO"/>
</dbReference>
<evidence type="ECO:0000256" key="6">
    <source>
        <dbReference type="ARBA" id="ARBA00023002"/>
    </source>
</evidence>
<gene>
    <name evidence="10" type="ORF">DFR67_12025</name>
</gene>
<dbReference type="Proteomes" id="UP000247591">
    <property type="component" value="Unassembled WGS sequence"/>
</dbReference>
<comment type="similarity">
    <text evidence="2">Belongs to the nitronate monooxygenase family. NMO class I subfamily.</text>
</comment>
<dbReference type="PANTHER" id="PTHR42747:SF3">
    <property type="entry name" value="NITRONATE MONOOXYGENASE-RELATED"/>
    <property type="match status" value="1"/>
</dbReference>
<organism evidence="10 11">
    <name type="scientific">Williamsia limnetica</name>
    <dbReference type="NCBI Taxonomy" id="882452"/>
    <lineage>
        <taxon>Bacteria</taxon>
        <taxon>Bacillati</taxon>
        <taxon>Actinomycetota</taxon>
        <taxon>Actinomycetes</taxon>
        <taxon>Mycobacteriales</taxon>
        <taxon>Nocardiaceae</taxon>
        <taxon>Williamsia</taxon>
    </lineage>
</organism>
<keyword evidence="6" id="KW-0560">Oxidoreductase</keyword>
<evidence type="ECO:0000256" key="2">
    <source>
        <dbReference type="ARBA" id="ARBA00009881"/>
    </source>
</evidence>
<dbReference type="InterPro" id="IPR013785">
    <property type="entry name" value="Aldolase_TIM"/>
</dbReference>
<dbReference type="PANTHER" id="PTHR42747">
    <property type="entry name" value="NITRONATE MONOOXYGENASE-RELATED"/>
    <property type="match status" value="1"/>
</dbReference>
<dbReference type="Gene3D" id="3.20.20.70">
    <property type="entry name" value="Aldolase class I"/>
    <property type="match status" value="1"/>
</dbReference>
<evidence type="ECO:0000256" key="1">
    <source>
        <dbReference type="ARBA" id="ARBA00001917"/>
    </source>
</evidence>
<reference evidence="10 11" key="1">
    <citation type="submission" date="2018-06" db="EMBL/GenBank/DDBJ databases">
        <title>Genomic Encyclopedia of Type Strains, Phase IV (KMG-IV): sequencing the most valuable type-strain genomes for metagenomic binning, comparative biology and taxonomic classification.</title>
        <authorList>
            <person name="Goeker M."/>
        </authorList>
    </citation>
    <scope>NUCLEOTIDE SEQUENCE [LARGE SCALE GENOMIC DNA]</scope>
    <source>
        <strain evidence="10 11">DSM 45521</strain>
    </source>
</reference>
<dbReference type="SUPFAM" id="SSF51412">
    <property type="entry name" value="Inosine monophosphate dehydrogenase (IMPDH)"/>
    <property type="match status" value="1"/>
</dbReference>
<evidence type="ECO:0000256" key="9">
    <source>
        <dbReference type="ARBA" id="ARBA00049401"/>
    </source>
</evidence>
<dbReference type="EMBL" id="QJSP01000020">
    <property type="protein sequence ID" value="PYE12746.1"/>
    <property type="molecule type" value="Genomic_DNA"/>
</dbReference>
<evidence type="ECO:0000256" key="4">
    <source>
        <dbReference type="ARBA" id="ARBA00022630"/>
    </source>
</evidence>
<evidence type="ECO:0000313" key="10">
    <source>
        <dbReference type="EMBL" id="PYE12746.1"/>
    </source>
</evidence>
<name>A0A318RBX0_WILLI</name>
<keyword evidence="5" id="KW-0288">FMN</keyword>
<dbReference type="GO" id="GO:0016627">
    <property type="term" value="F:oxidoreductase activity, acting on the CH-CH group of donors"/>
    <property type="evidence" value="ECO:0007669"/>
    <property type="project" value="InterPro"/>
</dbReference>
<comment type="cofactor">
    <cofactor evidence="1">
        <name>FMN</name>
        <dbReference type="ChEBI" id="CHEBI:58210"/>
    </cofactor>
</comment>
<keyword evidence="11" id="KW-1185">Reference proteome</keyword>
<keyword evidence="7" id="KW-0503">Monooxygenase</keyword>
<evidence type="ECO:0000256" key="8">
    <source>
        <dbReference type="ARBA" id="ARBA00031155"/>
    </source>
</evidence>
<comment type="catalytic activity">
    <reaction evidence="9">
        <text>3 propionate 3-nitronate + 3 O2 + H2O = 3 3-oxopropanoate + 2 nitrate + nitrite + H2O2 + 3 H(+)</text>
        <dbReference type="Rhea" id="RHEA:57332"/>
        <dbReference type="ChEBI" id="CHEBI:15377"/>
        <dbReference type="ChEBI" id="CHEBI:15378"/>
        <dbReference type="ChEBI" id="CHEBI:15379"/>
        <dbReference type="ChEBI" id="CHEBI:16240"/>
        <dbReference type="ChEBI" id="CHEBI:16301"/>
        <dbReference type="ChEBI" id="CHEBI:17632"/>
        <dbReference type="ChEBI" id="CHEBI:33190"/>
        <dbReference type="ChEBI" id="CHEBI:136067"/>
    </reaction>
</comment>
<protein>
    <recommendedName>
        <fullName evidence="8">Propionate 3-nitronate monooxygenase</fullName>
    </recommendedName>
</protein>
<dbReference type="InterPro" id="IPR001295">
    <property type="entry name" value="Dihydroorotate_DH_CS"/>
</dbReference>
<keyword evidence="3" id="KW-0216">Detoxification</keyword>
<dbReference type="GO" id="GO:0006207">
    <property type="term" value="P:'de novo' pyrimidine nucleobase biosynthetic process"/>
    <property type="evidence" value="ECO:0007669"/>
    <property type="project" value="InterPro"/>
</dbReference>
<dbReference type="PROSITE" id="PS00912">
    <property type="entry name" value="DHODEHASE_2"/>
    <property type="match status" value="1"/>
</dbReference>
<proteinExistence type="inferred from homology"/>
<dbReference type="CDD" id="cd04730">
    <property type="entry name" value="NPD_like"/>
    <property type="match status" value="1"/>
</dbReference>
<dbReference type="Pfam" id="PF03060">
    <property type="entry name" value="NMO"/>
    <property type="match status" value="1"/>
</dbReference>
<dbReference type="GO" id="GO:0009636">
    <property type="term" value="P:response to toxic substance"/>
    <property type="evidence" value="ECO:0007669"/>
    <property type="project" value="UniProtKB-KW"/>
</dbReference>
<dbReference type="AlphaFoldDB" id="A0A318RBX0"/>